<accession>Q755T6</accession>
<dbReference type="GO" id="GO:0070990">
    <property type="term" value="F:snRNP binding"/>
    <property type="evidence" value="ECO:0000318"/>
    <property type="project" value="GO_Central"/>
</dbReference>
<feature type="region of interest" description="Disordered" evidence="11">
    <location>
        <begin position="111"/>
        <end position="148"/>
    </location>
</feature>
<dbReference type="InParanoid" id="Q755T6"/>
<dbReference type="GO" id="GO:0005685">
    <property type="term" value="C:U1 snRNP"/>
    <property type="evidence" value="ECO:0000318"/>
    <property type="project" value="GO_Central"/>
</dbReference>
<feature type="domain" description="Sm" evidence="12">
    <location>
        <begin position="6"/>
        <end position="94"/>
    </location>
</feature>
<reference evidence="14" key="2">
    <citation type="journal article" date="2013" name="G3 (Bethesda)">
        <title>Genomes of Ashbya fungi isolated from insects reveal four mating-type loci, numerous translocations, lack of transposons, and distinct gene duplications.</title>
        <authorList>
            <person name="Dietrich F.S."/>
            <person name="Voegeli S."/>
            <person name="Kuo S."/>
            <person name="Philippsen P."/>
        </authorList>
    </citation>
    <scope>GENOME REANNOTATION</scope>
    <source>
        <strain evidence="14">ATCC 10895 / CBS 109.51 / FGSC 9923 / NRRL Y-1056</strain>
    </source>
</reference>
<organism evidence="13 14">
    <name type="scientific">Eremothecium gossypii (strain ATCC 10895 / CBS 109.51 / FGSC 9923 / NRRL Y-1056)</name>
    <name type="common">Yeast</name>
    <name type="synonym">Ashbya gossypii</name>
    <dbReference type="NCBI Taxonomy" id="284811"/>
    <lineage>
        <taxon>Eukaryota</taxon>
        <taxon>Fungi</taxon>
        <taxon>Dikarya</taxon>
        <taxon>Ascomycota</taxon>
        <taxon>Saccharomycotina</taxon>
        <taxon>Saccharomycetes</taxon>
        <taxon>Saccharomycetales</taxon>
        <taxon>Saccharomycetaceae</taxon>
        <taxon>Eremothecium</taxon>
    </lineage>
</organism>
<dbReference type="STRING" id="284811.Q755T6"/>
<dbReference type="Pfam" id="PF01423">
    <property type="entry name" value="LSM"/>
    <property type="match status" value="1"/>
</dbReference>
<protein>
    <recommendedName>
        <fullName evidence="10">Sm protein B</fullName>
    </recommendedName>
</protein>
<keyword evidence="4" id="KW-0963">Cytoplasm</keyword>
<keyword evidence="9" id="KW-0687">Ribonucleoprotein</keyword>
<dbReference type="EMBL" id="AE016818">
    <property type="protein sequence ID" value="AAS53111.2"/>
    <property type="molecule type" value="Genomic_DNA"/>
</dbReference>
<dbReference type="GeneID" id="4621507"/>
<dbReference type="OrthoDB" id="2020720at2759"/>
<dbReference type="SUPFAM" id="SSF50182">
    <property type="entry name" value="Sm-like ribonucleoproteins"/>
    <property type="match status" value="1"/>
</dbReference>
<dbReference type="GO" id="GO:0005737">
    <property type="term" value="C:cytoplasm"/>
    <property type="evidence" value="ECO:0000318"/>
    <property type="project" value="GO_Central"/>
</dbReference>
<comment type="subcellular location">
    <subcellularLocation>
        <location evidence="2">Cytoplasm</location>
    </subcellularLocation>
    <subcellularLocation>
        <location evidence="1">Nucleus</location>
    </subcellularLocation>
</comment>
<dbReference type="InterPro" id="IPR001163">
    <property type="entry name" value="Sm_dom_euk/arc"/>
</dbReference>
<dbReference type="GO" id="GO:0005682">
    <property type="term" value="C:U5 snRNP"/>
    <property type="evidence" value="ECO:0000318"/>
    <property type="project" value="GO_Central"/>
</dbReference>
<dbReference type="InterPro" id="IPR047575">
    <property type="entry name" value="Sm"/>
</dbReference>
<sequence length="148" mass="16666">MPATVSHRSTLKDLIDYKLRVLSQDGRVYVGTLLAFDAHMNLVLADCVEERLSDHHVRNLQKDHAQRPQPERRVLGLTILRGEHVLTTLVESPPLQSKKERLRAEGRVRKRLATKKKAAGAAVARAAAADRTRPRAPRFQAPPGFKKR</sequence>
<keyword evidence="7" id="KW-0508">mRNA splicing</keyword>
<keyword evidence="5" id="KW-0507">mRNA processing</keyword>
<dbReference type="FunFam" id="2.30.30.100:FF:000079">
    <property type="entry name" value="Sm B"/>
    <property type="match status" value="1"/>
</dbReference>
<dbReference type="GO" id="GO:0003723">
    <property type="term" value="F:RNA binding"/>
    <property type="evidence" value="ECO:0007669"/>
    <property type="project" value="UniProtKB-KW"/>
</dbReference>
<dbReference type="GO" id="GO:0046540">
    <property type="term" value="C:U4/U6 x U5 tri-snRNP complex"/>
    <property type="evidence" value="ECO:0000318"/>
    <property type="project" value="GO_Central"/>
</dbReference>
<comment type="similarity">
    <text evidence="3">Belongs to the snRNP SmB/SmN family.</text>
</comment>
<dbReference type="AlphaFoldDB" id="Q755T6"/>
<reference evidence="13 14" key="1">
    <citation type="journal article" date="2004" name="Science">
        <title>The Ashbya gossypii genome as a tool for mapping the ancient Saccharomyces cerevisiae genome.</title>
        <authorList>
            <person name="Dietrich F.S."/>
            <person name="Voegeli S."/>
            <person name="Brachat S."/>
            <person name="Lerch A."/>
            <person name="Gates K."/>
            <person name="Steiner S."/>
            <person name="Mohr C."/>
            <person name="Pohlmann R."/>
            <person name="Luedi P."/>
            <person name="Choi S."/>
            <person name="Wing R.A."/>
            <person name="Flavier A."/>
            <person name="Gaffney T.D."/>
            <person name="Philippsen P."/>
        </authorList>
    </citation>
    <scope>NUCLEOTIDE SEQUENCE [LARGE SCALE GENOMIC DNA]</scope>
    <source>
        <strain evidence="14">ATCC 10895 / CBS 109.51 / FGSC 9923 / NRRL Y-1056</strain>
    </source>
</reference>
<dbReference type="GO" id="GO:0071013">
    <property type="term" value="C:catalytic step 2 spliceosome"/>
    <property type="evidence" value="ECO:0000318"/>
    <property type="project" value="GO_Central"/>
</dbReference>
<evidence type="ECO:0000313" key="13">
    <source>
        <dbReference type="EMBL" id="AAS53111.2"/>
    </source>
</evidence>
<dbReference type="Proteomes" id="UP000000591">
    <property type="component" value="Chromosome V"/>
</dbReference>
<keyword evidence="14" id="KW-1185">Reference proteome</keyword>
<proteinExistence type="inferred from homology"/>
<dbReference type="FunCoup" id="Q755T6">
    <property type="interactions" value="435"/>
</dbReference>
<dbReference type="PANTHER" id="PTHR10701">
    <property type="entry name" value="SMALL NUCLEAR RIBONUCLEOPROTEIN-ASSOCIATED PROTEIN B AND N"/>
    <property type="match status" value="1"/>
</dbReference>
<dbReference type="CDD" id="cd01717">
    <property type="entry name" value="Sm_B"/>
    <property type="match status" value="1"/>
</dbReference>
<gene>
    <name evidence="13" type="ORF">AGOS_AER432C</name>
</gene>
<dbReference type="Gene3D" id="2.30.30.100">
    <property type="match status" value="1"/>
</dbReference>
<dbReference type="KEGG" id="ago:AGOS_AER432C"/>
<evidence type="ECO:0000313" key="14">
    <source>
        <dbReference type="Proteomes" id="UP000000591"/>
    </source>
</evidence>
<evidence type="ECO:0000256" key="9">
    <source>
        <dbReference type="ARBA" id="ARBA00023274"/>
    </source>
</evidence>
<dbReference type="SMART" id="SM00651">
    <property type="entry name" value="Sm"/>
    <property type="match status" value="1"/>
</dbReference>
<dbReference type="GO" id="GO:0000398">
    <property type="term" value="P:mRNA splicing, via spliceosome"/>
    <property type="evidence" value="ECO:0000318"/>
    <property type="project" value="GO_Central"/>
</dbReference>
<dbReference type="eggNOG" id="KOG3168">
    <property type="taxonomic scope" value="Eukaryota"/>
</dbReference>
<evidence type="ECO:0000256" key="2">
    <source>
        <dbReference type="ARBA" id="ARBA00004496"/>
    </source>
</evidence>
<dbReference type="PROSITE" id="PS52002">
    <property type="entry name" value="SM"/>
    <property type="match status" value="1"/>
</dbReference>
<dbReference type="PANTHER" id="PTHR10701:SF0">
    <property type="entry name" value="SMALL NUCLEAR RIBONUCLEOPROTEIN-ASSOCIATED PROTEIN B"/>
    <property type="match status" value="1"/>
</dbReference>
<evidence type="ECO:0000256" key="3">
    <source>
        <dbReference type="ARBA" id="ARBA00009123"/>
    </source>
</evidence>
<dbReference type="GO" id="GO:0071004">
    <property type="term" value="C:U2-type prespliceosome"/>
    <property type="evidence" value="ECO:0000318"/>
    <property type="project" value="GO_Central"/>
</dbReference>
<evidence type="ECO:0000256" key="11">
    <source>
        <dbReference type="SAM" id="MobiDB-lite"/>
    </source>
</evidence>
<evidence type="ECO:0000256" key="5">
    <source>
        <dbReference type="ARBA" id="ARBA00022664"/>
    </source>
</evidence>
<dbReference type="GO" id="GO:0005686">
    <property type="term" value="C:U2 snRNP"/>
    <property type="evidence" value="ECO:0000318"/>
    <property type="project" value="GO_Central"/>
</dbReference>
<evidence type="ECO:0000256" key="4">
    <source>
        <dbReference type="ARBA" id="ARBA00022490"/>
    </source>
</evidence>
<evidence type="ECO:0000256" key="8">
    <source>
        <dbReference type="ARBA" id="ARBA00023242"/>
    </source>
</evidence>
<evidence type="ECO:0000256" key="10">
    <source>
        <dbReference type="ARBA" id="ARBA00041355"/>
    </source>
</evidence>
<dbReference type="InterPro" id="IPR050914">
    <property type="entry name" value="snRNP_SmB/NAA38-like"/>
</dbReference>
<name>Q755T6_EREGS</name>
<evidence type="ECO:0000259" key="12">
    <source>
        <dbReference type="PROSITE" id="PS52002"/>
    </source>
</evidence>
<evidence type="ECO:0000256" key="7">
    <source>
        <dbReference type="ARBA" id="ARBA00023187"/>
    </source>
</evidence>
<keyword evidence="6" id="KW-0694">RNA-binding</keyword>
<dbReference type="GO" id="GO:0005687">
    <property type="term" value="C:U4 snRNP"/>
    <property type="evidence" value="ECO:0000318"/>
    <property type="project" value="GO_Central"/>
</dbReference>
<keyword evidence="8" id="KW-0539">Nucleus</keyword>
<dbReference type="InterPro" id="IPR010920">
    <property type="entry name" value="LSM_dom_sf"/>
</dbReference>
<dbReference type="HOGENOM" id="CLU_076902_1_2_1"/>
<dbReference type="RefSeq" id="NP_985287.2">
    <property type="nucleotide sequence ID" value="NM_210641.2"/>
</dbReference>
<evidence type="ECO:0000256" key="1">
    <source>
        <dbReference type="ARBA" id="ARBA00004123"/>
    </source>
</evidence>
<evidence type="ECO:0000256" key="6">
    <source>
        <dbReference type="ARBA" id="ARBA00022884"/>
    </source>
</evidence>